<dbReference type="EMBL" id="CAJNOH010000644">
    <property type="protein sequence ID" value="CAF1095115.1"/>
    <property type="molecule type" value="Genomic_DNA"/>
</dbReference>
<keyword evidence="1" id="KW-1133">Transmembrane helix</keyword>
<feature type="transmembrane region" description="Helical" evidence="1">
    <location>
        <begin position="85"/>
        <end position="105"/>
    </location>
</feature>
<dbReference type="AlphaFoldDB" id="A0A814NQ52"/>
<dbReference type="EMBL" id="CAJNOL010001124">
    <property type="protein sequence ID" value="CAF1293046.1"/>
    <property type="molecule type" value="Genomic_DNA"/>
</dbReference>
<comment type="caution">
    <text evidence="2">The sequence shown here is derived from an EMBL/GenBank/DDBJ whole genome shotgun (WGS) entry which is preliminary data.</text>
</comment>
<gene>
    <name evidence="3" type="ORF">JXQ802_LOCUS29100</name>
    <name evidence="2" type="ORF">PYM288_LOCUS19377</name>
</gene>
<name>A0A814NQ52_9BILA</name>
<evidence type="ECO:0000313" key="4">
    <source>
        <dbReference type="Proteomes" id="UP000663854"/>
    </source>
</evidence>
<organism evidence="2 4">
    <name type="scientific">Rotaria sordida</name>
    <dbReference type="NCBI Taxonomy" id="392033"/>
    <lineage>
        <taxon>Eukaryota</taxon>
        <taxon>Metazoa</taxon>
        <taxon>Spiralia</taxon>
        <taxon>Gnathifera</taxon>
        <taxon>Rotifera</taxon>
        <taxon>Eurotatoria</taxon>
        <taxon>Bdelloidea</taxon>
        <taxon>Philodinida</taxon>
        <taxon>Philodinidae</taxon>
        <taxon>Rotaria</taxon>
    </lineage>
</organism>
<evidence type="ECO:0000313" key="5">
    <source>
        <dbReference type="Proteomes" id="UP000663870"/>
    </source>
</evidence>
<reference evidence="2" key="1">
    <citation type="submission" date="2021-02" db="EMBL/GenBank/DDBJ databases">
        <authorList>
            <person name="Nowell W R."/>
        </authorList>
    </citation>
    <scope>NUCLEOTIDE SEQUENCE</scope>
</reference>
<evidence type="ECO:0000313" key="2">
    <source>
        <dbReference type="EMBL" id="CAF1095115.1"/>
    </source>
</evidence>
<protein>
    <submittedName>
        <fullName evidence="2">Uncharacterized protein</fullName>
    </submittedName>
</protein>
<keyword evidence="1" id="KW-0812">Transmembrane</keyword>
<proteinExistence type="predicted"/>
<sequence length="112" mass="12656">MIEIAQNILGDNQVVELRYYGKRVFSSFRDRRKLDVNKNLSTLSATIKKFEQSIRSSSGKGISIGLFIIAVSVFTLIAVKEKSHTSFHLLLPYTFVTILLCLFRISTSVNVL</sequence>
<dbReference type="Proteomes" id="UP000663854">
    <property type="component" value="Unassembled WGS sequence"/>
</dbReference>
<evidence type="ECO:0000256" key="1">
    <source>
        <dbReference type="SAM" id="Phobius"/>
    </source>
</evidence>
<keyword evidence="1" id="KW-0472">Membrane</keyword>
<keyword evidence="5" id="KW-1185">Reference proteome</keyword>
<evidence type="ECO:0000313" key="3">
    <source>
        <dbReference type="EMBL" id="CAF1293046.1"/>
    </source>
</evidence>
<feature type="transmembrane region" description="Helical" evidence="1">
    <location>
        <begin position="61"/>
        <end position="79"/>
    </location>
</feature>
<accession>A0A814NQ52</accession>
<dbReference type="Proteomes" id="UP000663870">
    <property type="component" value="Unassembled WGS sequence"/>
</dbReference>